<keyword evidence="2" id="KW-1185">Reference proteome</keyword>
<dbReference type="EMBL" id="CAJVQC010037069">
    <property type="protein sequence ID" value="CAG8762828.1"/>
    <property type="molecule type" value="Genomic_DNA"/>
</dbReference>
<gene>
    <name evidence="1" type="ORF">RPERSI_LOCUS15434</name>
</gene>
<proteinExistence type="predicted"/>
<evidence type="ECO:0000313" key="2">
    <source>
        <dbReference type="Proteomes" id="UP000789920"/>
    </source>
</evidence>
<accession>A0ACA9QRH7</accession>
<name>A0ACA9QRH7_9GLOM</name>
<reference evidence="1" key="1">
    <citation type="submission" date="2021-06" db="EMBL/GenBank/DDBJ databases">
        <authorList>
            <person name="Kallberg Y."/>
            <person name="Tangrot J."/>
            <person name="Rosling A."/>
        </authorList>
    </citation>
    <scope>NUCLEOTIDE SEQUENCE</scope>
    <source>
        <strain evidence="1">MA461A</strain>
    </source>
</reference>
<organism evidence="1 2">
    <name type="scientific">Racocetra persica</name>
    <dbReference type="NCBI Taxonomy" id="160502"/>
    <lineage>
        <taxon>Eukaryota</taxon>
        <taxon>Fungi</taxon>
        <taxon>Fungi incertae sedis</taxon>
        <taxon>Mucoromycota</taxon>
        <taxon>Glomeromycotina</taxon>
        <taxon>Glomeromycetes</taxon>
        <taxon>Diversisporales</taxon>
        <taxon>Gigasporaceae</taxon>
        <taxon>Racocetra</taxon>
    </lineage>
</organism>
<evidence type="ECO:0000313" key="1">
    <source>
        <dbReference type="EMBL" id="CAG8762828.1"/>
    </source>
</evidence>
<protein>
    <submittedName>
        <fullName evidence="1">7330_t:CDS:1</fullName>
    </submittedName>
</protein>
<sequence>IADIKNKTDFQNKRIGELKDLIKRMKENKIGDTPTPLTEMKMDRRSRVPIILFDEAEKVKHPSVLDALGKIMDDNQRKEILSNRATDFVRQFFPATDTTGKVDKKKDQENKEKGILTPYQQKIRDMIGERTIENCITATWGIRDWDSDESLDDDDKSDKVRRLRYDDLNGEELVLTKKIDYDFVAKEKNKKWSAVLHPLDADEGEQTDQETVERLKREIARVKRECQDEINRHKEIDEIRRAELETALHALEQAGTDKERLQAAIDDLTEQLRRAGLEKPEMKEVETQTELPYLSTMEISRVPENGVVRFGVSPFEQRTRVLTFDPTDADKIKKLTVLDCQELIQIDLKGLTNLEKLTLKNSKWDNIKNAKECLKLEKVSIKDCVEVSVDFLAGTNVEFSENIDLTSTPINQKNNVYADVDPKFKNLPDGITARQDYFSLQELQNKYKNATSDDIKLLAEHIILIAGKILENAEYFDDELNPNNISANALNRFMNSLEATIDKDGSKFHLFPPYDKD</sequence>
<comment type="caution">
    <text evidence="1">The sequence shown here is derived from an EMBL/GenBank/DDBJ whole genome shotgun (WGS) entry which is preliminary data.</text>
</comment>
<feature type="non-terminal residue" evidence="1">
    <location>
        <position position="1"/>
    </location>
</feature>
<dbReference type="Proteomes" id="UP000789920">
    <property type="component" value="Unassembled WGS sequence"/>
</dbReference>